<name>A0ABS8T9J8_DATST</name>
<evidence type="ECO:0000313" key="2">
    <source>
        <dbReference type="Proteomes" id="UP000823775"/>
    </source>
</evidence>
<organism evidence="1 2">
    <name type="scientific">Datura stramonium</name>
    <name type="common">Jimsonweed</name>
    <name type="synonym">Common thornapple</name>
    <dbReference type="NCBI Taxonomy" id="4076"/>
    <lineage>
        <taxon>Eukaryota</taxon>
        <taxon>Viridiplantae</taxon>
        <taxon>Streptophyta</taxon>
        <taxon>Embryophyta</taxon>
        <taxon>Tracheophyta</taxon>
        <taxon>Spermatophyta</taxon>
        <taxon>Magnoliopsida</taxon>
        <taxon>eudicotyledons</taxon>
        <taxon>Gunneridae</taxon>
        <taxon>Pentapetalae</taxon>
        <taxon>asterids</taxon>
        <taxon>lamiids</taxon>
        <taxon>Solanales</taxon>
        <taxon>Solanaceae</taxon>
        <taxon>Solanoideae</taxon>
        <taxon>Datureae</taxon>
        <taxon>Datura</taxon>
    </lineage>
</organism>
<sequence>MCQQSAQRRKVERPKKFLPCDSLTASAFSHNVNGENLRKLWVMVVTEAAVATEAKNGEDFSVHVFSSSAEFPKSDWFWNLIDIEQFEIRGIKKKISNNKIVKDKGR</sequence>
<feature type="non-terminal residue" evidence="1">
    <location>
        <position position="106"/>
    </location>
</feature>
<protein>
    <submittedName>
        <fullName evidence="1">Uncharacterized protein</fullName>
    </submittedName>
</protein>
<dbReference type="EMBL" id="JACEIK010001295">
    <property type="protein sequence ID" value="MCD7468089.1"/>
    <property type="molecule type" value="Genomic_DNA"/>
</dbReference>
<evidence type="ECO:0000313" key="1">
    <source>
        <dbReference type="EMBL" id="MCD7468089.1"/>
    </source>
</evidence>
<dbReference type="Proteomes" id="UP000823775">
    <property type="component" value="Unassembled WGS sequence"/>
</dbReference>
<accession>A0ABS8T9J8</accession>
<proteinExistence type="predicted"/>
<gene>
    <name evidence="1" type="ORF">HAX54_005887</name>
</gene>
<keyword evidence="2" id="KW-1185">Reference proteome</keyword>
<comment type="caution">
    <text evidence="1">The sequence shown here is derived from an EMBL/GenBank/DDBJ whole genome shotgun (WGS) entry which is preliminary data.</text>
</comment>
<reference evidence="1 2" key="1">
    <citation type="journal article" date="2021" name="BMC Genomics">
        <title>Datura genome reveals duplications of psychoactive alkaloid biosynthetic genes and high mutation rate following tissue culture.</title>
        <authorList>
            <person name="Rajewski A."/>
            <person name="Carter-House D."/>
            <person name="Stajich J."/>
            <person name="Litt A."/>
        </authorList>
    </citation>
    <scope>NUCLEOTIDE SEQUENCE [LARGE SCALE GENOMIC DNA]</scope>
    <source>
        <strain evidence="1">AR-01</strain>
    </source>
</reference>